<gene>
    <name evidence="1" type="ORF">M421DRAFT_424028</name>
</gene>
<name>A0A6A5RI03_9PLEO</name>
<keyword evidence="2" id="KW-1185">Reference proteome</keyword>
<sequence length="55" mass="5846">MKIQLSSFSLAGGPGRDLAGNRGLSLPLFFGAGIWGFLATSAQERRPESWLPGLL</sequence>
<dbReference type="GeneID" id="54351294"/>
<dbReference type="RefSeq" id="XP_033445479.1">
    <property type="nucleotide sequence ID" value="XM_033593626.1"/>
</dbReference>
<organism evidence="1 2">
    <name type="scientific">Didymella exigua CBS 183.55</name>
    <dbReference type="NCBI Taxonomy" id="1150837"/>
    <lineage>
        <taxon>Eukaryota</taxon>
        <taxon>Fungi</taxon>
        <taxon>Dikarya</taxon>
        <taxon>Ascomycota</taxon>
        <taxon>Pezizomycotina</taxon>
        <taxon>Dothideomycetes</taxon>
        <taxon>Pleosporomycetidae</taxon>
        <taxon>Pleosporales</taxon>
        <taxon>Pleosporineae</taxon>
        <taxon>Didymellaceae</taxon>
        <taxon>Didymella</taxon>
    </lineage>
</organism>
<accession>A0A6A5RI03</accession>
<dbReference type="Proteomes" id="UP000800082">
    <property type="component" value="Unassembled WGS sequence"/>
</dbReference>
<evidence type="ECO:0000313" key="1">
    <source>
        <dbReference type="EMBL" id="KAF1925227.1"/>
    </source>
</evidence>
<dbReference type="EMBL" id="ML978986">
    <property type="protein sequence ID" value="KAF1925227.1"/>
    <property type="molecule type" value="Genomic_DNA"/>
</dbReference>
<protein>
    <submittedName>
        <fullName evidence="1">Uncharacterized protein</fullName>
    </submittedName>
</protein>
<dbReference type="AlphaFoldDB" id="A0A6A5RI03"/>
<reference evidence="1" key="1">
    <citation type="journal article" date="2020" name="Stud. Mycol.">
        <title>101 Dothideomycetes genomes: a test case for predicting lifestyles and emergence of pathogens.</title>
        <authorList>
            <person name="Haridas S."/>
            <person name="Albert R."/>
            <person name="Binder M."/>
            <person name="Bloem J."/>
            <person name="Labutti K."/>
            <person name="Salamov A."/>
            <person name="Andreopoulos B."/>
            <person name="Baker S."/>
            <person name="Barry K."/>
            <person name="Bills G."/>
            <person name="Bluhm B."/>
            <person name="Cannon C."/>
            <person name="Castanera R."/>
            <person name="Culley D."/>
            <person name="Daum C."/>
            <person name="Ezra D."/>
            <person name="Gonzalez J."/>
            <person name="Henrissat B."/>
            <person name="Kuo A."/>
            <person name="Liang C."/>
            <person name="Lipzen A."/>
            <person name="Lutzoni F."/>
            <person name="Magnuson J."/>
            <person name="Mondo S."/>
            <person name="Nolan M."/>
            <person name="Ohm R."/>
            <person name="Pangilinan J."/>
            <person name="Park H.-J."/>
            <person name="Ramirez L."/>
            <person name="Alfaro M."/>
            <person name="Sun H."/>
            <person name="Tritt A."/>
            <person name="Yoshinaga Y."/>
            <person name="Zwiers L.-H."/>
            <person name="Turgeon B."/>
            <person name="Goodwin S."/>
            <person name="Spatafora J."/>
            <person name="Crous P."/>
            <person name="Grigoriev I."/>
        </authorList>
    </citation>
    <scope>NUCLEOTIDE SEQUENCE</scope>
    <source>
        <strain evidence="1">CBS 183.55</strain>
    </source>
</reference>
<proteinExistence type="predicted"/>
<evidence type="ECO:0000313" key="2">
    <source>
        <dbReference type="Proteomes" id="UP000800082"/>
    </source>
</evidence>